<comment type="caution">
    <text evidence="1">The sequence shown here is derived from an EMBL/GenBank/DDBJ whole genome shotgun (WGS) entry which is preliminary data.</text>
</comment>
<gene>
    <name evidence="1" type="ORF">HRR80_004002</name>
</gene>
<organism evidence="1 2">
    <name type="scientific">Exophiala dermatitidis</name>
    <name type="common">Black yeast-like fungus</name>
    <name type="synonym">Wangiella dermatitidis</name>
    <dbReference type="NCBI Taxonomy" id="5970"/>
    <lineage>
        <taxon>Eukaryota</taxon>
        <taxon>Fungi</taxon>
        <taxon>Dikarya</taxon>
        <taxon>Ascomycota</taxon>
        <taxon>Pezizomycotina</taxon>
        <taxon>Eurotiomycetes</taxon>
        <taxon>Chaetothyriomycetidae</taxon>
        <taxon>Chaetothyriales</taxon>
        <taxon>Herpotrichiellaceae</taxon>
        <taxon>Exophiala</taxon>
    </lineage>
</organism>
<dbReference type="InterPro" id="IPR058940">
    <property type="entry name" value="mS26_fungi"/>
</dbReference>
<dbReference type="Proteomes" id="UP001161757">
    <property type="component" value="Unassembled WGS sequence"/>
</dbReference>
<dbReference type="EMBL" id="JAJGCB010000006">
    <property type="protein sequence ID" value="KAJ8992106.1"/>
    <property type="molecule type" value="Genomic_DNA"/>
</dbReference>
<accession>A0AAN6EUW7</accession>
<protein>
    <submittedName>
        <fullName evidence="1">Uncharacterized protein</fullName>
    </submittedName>
</protein>
<reference evidence="1" key="1">
    <citation type="submission" date="2023-01" db="EMBL/GenBank/DDBJ databases">
        <title>Exophiala dermititidis isolated from Cystic Fibrosis Patient.</title>
        <authorList>
            <person name="Kurbessoian T."/>
            <person name="Crocker A."/>
            <person name="Murante D."/>
            <person name="Hogan D.A."/>
            <person name="Stajich J.E."/>
        </authorList>
    </citation>
    <scope>NUCLEOTIDE SEQUENCE</scope>
    <source>
        <strain evidence="1">Ex8</strain>
    </source>
</reference>
<name>A0AAN6EUW7_EXODE</name>
<evidence type="ECO:0000313" key="1">
    <source>
        <dbReference type="EMBL" id="KAJ8992106.1"/>
    </source>
</evidence>
<dbReference type="CDD" id="cd23703">
    <property type="entry name" value="mS26_PET12"/>
    <property type="match status" value="1"/>
</dbReference>
<evidence type="ECO:0000313" key="2">
    <source>
        <dbReference type="Proteomes" id="UP001161757"/>
    </source>
</evidence>
<sequence length="297" mass="34202">MEALPSSMCRVCRLRLLKPSQTRTFTTTSSRRYIPPESPVFVDVPEPHQSLRERPAPVKGILPVPRELFPARRPDKPGKEYLANVTRDPLPKNVLPEEKLSEVGKYRRRMAELRKSYLRESLQKLYQRKKAIDSHIAQRSAVKRQETARLAAQPEREDERLTKVSVPSAMKPQKMLQLSVEEELAIYNERKAAHEARLAAKHEDRLDKLHALYMNARSFITTKEQLAKAIDETFTTTRSIWRSGKPDTVEEMIRRGRDRTADQGRGGLMLATDVNERALRDQERMKKIAEKLSGGKI</sequence>
<proteinExistence type="predicted"/>
<dbReference type="Pfam" id="PF26163">
    <property type="entry name" value="mS26"/>
    <property type="match status" value="1"/>
</dbReference>
<dbReference type="AlphaFoldDB" id="A0AAN6EUW7"/>